<evidence type="ECO:0000313" key="3">
    <source>
        <dbReference type="EMBL" id="KRY49861.1"/>
    </source>
</evidence>
<name>A0A0V1CKS0_TRIBR</name>
<keyword evidence="4" id="KW-1185">Reference proteome</keyword>
<dbReference type="OrthoDB" id="5919731at2759"/>
<evidence type="ECO:0000259" key="2">
    <source>
        <dbReference type="PROSITE" id="PS50158"/>
    </source>
</evidence>
<evidence type="ECO:0000313" key="4">
    <source>
        <dbReference type="Proteomes" id="UP000054653"/>
    </source>
</evidence>
<sequence>MIEAEITSLDEPVDRAQLLASVDGQLDTQTTATTHEISALMEEMKRKIDNSAERLDQTAIHNQAHGAAVRCQEEPRRNEKLLLRCWSCGGVSHLARNCRSGRRLKWTGPGAADRRRGPQNRKVPVSDIINSHHQVRRIIDPLNVMILLTTYGVVGGYRARILFHSDSAISLICRNLLFLTNCDKNISGCGVVLLTASGEEVNPWNSITLPLQLGSFDGRYYFVVMDSLLTDVSLGTGFMTKYGICIDLGGRLKNCLTSAPTLCALNFSDLFQPPNTSSLIQPMDQAVIQSLKKRYRKELLRRIILSKPDGSDLASQLKSINLKDCCYMPAQVWESISGNTLRTLMTRPRILPWLSAVFYYAANFTKIQEIIGCFEEEESAAVKIVHEIMQKESLRCDLVCIASSFANFVQAITFLEKRRGETLVVIPNKDLKEIQSIAEVFKGKSNAQLIGMNIESAVCFKYAPVTSAENFLVPKNPGSNDDISTRHEVEQWLGDDDNPLFVALTDDEILEAVEEDEDEDGDESDKPNERLCHSEAYSSFKFGLKWMEQQKEFSAAQLMVVRHIRDVAAQNKLSSLKQRLIADFIKSDTK</sequence>
<dbReference type="InterPro" id="IPR004875">
    <property type="entry name" value="DDE_SF_endonuclease_dom"/>
</dbReference>
<gene>
    <name evidence="3" type="primary">JRKL</name>
    <name evidence="3" type="ORF">T03_17857</name>
</gene>
<dbReference type="InterPro" id="IPR036875">
    <property type="entry name" value="Znf_CCHC_sf"/>
</dbReference>
<feature type="domain" description="CCHC-type" evidence="2">
    <location>
        <begin position="84"/>
        <end position="100"/>
    </location>
</feature>
<proteinExistence type="predicted"/>
<dbReference type="AlphaFoldDB" id="A0A0V1CKS0"/>
<evidence type="ECO:0000256" key="1">
    <source>
        <dbReference type="PROSITE-ProRule" id="PRU00047"/>
    </source>
</evidence>
<dbReference type="GO" id="GO:0008270">
    <property type="term" value="F:zinc ion binding"/>
    <property type="evidence" value="ECO:0007669"/>
    <property type="project" value="UniProtKB-KW"/>
</dbReference>
<keyword evidence="1" id="KW-0863">Zinc-finger</keyword>
<protein>
    <submittedName>
        <fullName evidence="3">Jerky-like protein-like</fullName>
    </submittedName>
</protein>
<dbReference type="Pfam" id="PF03184">
    <property type="entry name" value="DDE_1"/>
    <property type="match status" value="1"/>
</dbReference>
<dbReference type="PROSITE" id="PS50158">
    <property type="entry name" value="ZF_CCHC"/>
    <property type="match status" value="1"/>
</dbReference>
<dbReference type="SUPFAM" id="SSF57756">
    <property type="entry name" value="Retrovirus zinc finger-like domains"/>
    <property type="match status" value="1"/>
</dbReference>
<dbReference type="GO" id="GO:0003676">
    <property type="term" value="F:nucleic acid binding"/>
    <property type="evidence" value="ECO:0007669"/>
    <property type="project" value="InterPro"/>
</dbReference>
<keyword evidence="1" id="KW-0862">Zinc</keyword>
<dbReference type="EMBL" id="JYDI01000164">
    <property type="protein sequence ID" value="KRY49861.1"/>
    <property type="molecule type" value="Genomic_DNA"/>
</dbReference>
<comment type="caution">
    <text evidence="3">The sequence shown here is derived from an EMBL/GenBank/DDBJ whole genome shotgun (WGS) entry which is preliminary data.</text>
</comment>
<organism evidence="3 4">
    <name type="scientific">Trichinella britovi</name>
    <name type="common">Parasitic roundworm</name>
    <dbReference type="NCBI Taxonomy" id="45882"/>
    <lineage>
        <taxon>Eukaryota</taxon>
        <taxon>Metazoa</taxon>
        <taxon>Ecdysozoa</taxon>
        <taxon>Nematoda</taxon>
        <taxon>Enoplea</taxon>
        <taxon>Dorylaimia</taxon>
        <taxon>Trichinellida</taxon>
        <taxon>Trichinellidae</taxon>
        <taxon>Trichinella</taxon>
    </lineage>
</organism>
<accession>A0A0V1CKS0</accession>
<reference evidence="3 4" key="1">
    <citation type="submission" date="2015-01" db="EMBL/GenBank/DDBJ databases">
        <title>Evolution of Trichinella species and genotypes.</title>
        <authorList>
            <person name="Korhonen P.K."/>
            <person name="Edoardo P."/>
            <person name="Giuseppe L.R."/>
            <person name="Gasser R.B."/>
        </authorList>
    </citation>
    <scope>NUCLEOTIDE SEQUENCE [LARGE SCALE GENOMIC DNA]</scope>
    <source>
        <strain evidence="3">ISS120</strain>
    </source>
</reference>
<keyword evidence="1" id="KW-0479">Metal-binding</keyword>
<dbReference type="SMART" id="SM00343">
    <property type="entry name" value="ZnF_C2HC"/>
    <property type="match status" value="1"/>
</dbReference>
<dbReference type="Proteomes" id="UP000054653">
    <property type="component" value="Unassembled WGS sequence"/>
</dbReference>
<dbReference type="GO" id="GO:0019899">
    <property type="term" value="F:enzyme binding"/>
    <property type="evidence" value="ECO:0007669"/>
    <property type="project" value="UniProtKB-ARBA"/>
</dbReference>
<dbReference type="InterPro" id="IPR001878">
    <property type="entry name" value="Znf_CCHC"/>
</dbReference>